<geneLocation type="plasmid" evidence="1 2">
    <name>pUW774mp</name>
</geneLocation>
<organism evidence="1 2">
    <name type="scientific">Ralstonia solanacearum</name>
    <name type="common">Pseudomonas solanacearum</name>
    <dbReference type="NCBI Taxonomy" id="305"/>
    <lineage>
        <taxon>Bacteria</taxon>
        <taxon>Pseudomonadati</taxon>
        <taxon>Pseudomonadota</taxon>
        <taxon>Betaproteobacteria</taxon>
        <taxon>Burkholderiales</taxon>
        <taxon>Burkholderiaceae</taxon>
        <taxon>Ralstonia</taxon>
        <taxon>Ralstonia solanacearum species complex</taxon>
    </lineage>
</organism>
<reference evidence="2" key="1">
    <citation type="submission" date="2020-04" db="EMBL/GenBank/DDBJ databases">
        <title>Ralstonia solanacearum UW576, UW763, UW773, and UW774.</title>
        <authorList>
            <person name="Steidl O."/>
            <person name="Truchon A."/>
            <person name="Allen C."/>
        </authorList>
    </citation>
    <scope>NUCLEOTIDE SEQUENCE [LARGE SCALE GENOMIC DNA]</scope>
    <source>
        <strain evidence="2">UW774</strain>
        <plasmid evidence="2">pUW774mp</plasmid>
    </source>
</reference>
<accession>A0AA92QDT8</accession>
<evidence type="ECO:0000313" key="2">
    <source>
        <dbReference type="Proteomes" id="UP000593970"/>
    </source>
</evidence>
<gene>
    <name evidence="1" type="ORF">HF909_25195</name>
</gene>
<sequence>MRQIKVMADYQCHPVWEISPGAYDEIDPDTLSISGGLKQKLTDWAASFDETLDIENPANSGFKSIEVEAAFKARGIQLAEQLQKELGPDFMVSVKV</sequence>
<dbReference type="EMBL" id="CP051170">
    <property type="protein sequence ID" value="QOK99585.1"/>
    <property type="molecule type" value="Genomic_DNA"/>
</dbReference>
<protein>
    <submittedName>
        <fullName evidence="1">Uncharacterized protein</fullName>
    </submittedName>
</protein>
<evidence type="ECO:0000313" key="1">
    <source>
        <dbReference type="EMBL" id="QOK99585.1"/>
    </source>
</evidence>
<name>A0AA92QDT8_RALSL</name>
<dbReference type="AlphaFoldDB" id="A0AA92QDT8"/>
<keyword evidence="1" id="KW-0614">Plasmid</keyword>
<dbReference type="Proteomes" id="UP000593970">
    <property type="component" value="Plasmid pUW774mp"/>
</dbReference>
<proteinExistence type="predicted"/>